<dbReference type="EMBL" id="JAHIBW010000004">
    <property type="protein sequence ID" value="KAG7311855.1"/>
    <property type="molecule type" value="Genomic_DNA"/>
</dbReference>
<reference evidence="3 4" key="1">
    <citation type="submission" date="2021-06" db="EMBL/GenBank/DDBJ databases">
        <title>A haploid diamondback moth (Plutella xylostella L.) genome assembly resolves 31 chromosomes and identifies a diamide resistance mutation.</title>
        <authorList>
            <person name="Ward C.M."/>
            <person name="Perry K.D."/>
            <person name="Baker G."/>
            <person name="Powis K."/>
            <person name="Heckel D.G."/>
            <person name="Baxter S.W."/>
        </authorList>
    </citation>
    <scope>NUCLEOTIDE SEQUENCE [LARGE SCALE GENOMIC DNA]</scope>
    <source>
        <strain evidence="3 4">LV</strain>
        <tissue evidence="3">Single pupa</tissue>
    </source>
</reference>
<proteinExistence type="predicted"/>
<evidence type="ECO:0000313" key="3">
    <source>
        <dbReference type="EMBL" id="KAG7311855.1"/>
    </source>
</evidence>
<keyword evidence="1" id="KW-0175">Coiled coil</keyword>
<keyword evidence="4" id="KW-1185">Reference proteome</keyword>
<dbReference type="Proteomes" id="UP000823941">
    <property type="component" value="Chromosome 4"/>
</dbReference>
<evidence type="ECO:0000313" key="4">
    <source>
        <dbReference type="Proteomes" id="UP000823941"/>
    </source>
</evidence>
<protein>
    <recommendedName>
        <fullName evidence="5">Shugoshin</fullName>
    </recommendedName>
</protein>
<comment type="caution">
    <text evidence="3">The sequence shown here is derived from an EMBL/GenBank/DDBJ whole genome shotgun (WGS) entry which is preliminary data.</text>
</comment>
<feature type="compositionally biased region" description="Low complexity" evidence="2">
    <location>
        <begin position="451"/>
        <end position="460"/>
    </location>
</feature>
<feature type="coiled-coil region" evidence="1">
    <location>
        <begin position="3"/>
        <end position="51"/>
    </location>
</feature>
<feature type="region of interest" description="Disordered" evidence="2">
    <location>
        <begin position="245"/>
        <end position="490"/>
    </location>
</feature>
<gene>
    <name evidence="3" type="ORF">JYU34_002939</name>
</gene>
<evidence type="ECO:0000256" key="1">
    <source>
        <dbReference type="SAM" id="Coils"/>
    </source>
</evidence>
<feature type="compositionally biased region" description="Pro residues" evidence="2">
    <location>
        <begin position="318"/>
        <end position="351"/>
    </location>
</feature>
<name>A0ABQ7R3H4_PLUXY</name>
<feature type="compositionally biased region" description="Acidic residues" evidence="2">
    <location>
        <begin position="245"/>
        <end position="254"/>
    </location>
</feature>
<accession>A0ABQ7R3H4</accession>
<feature type="compositionally biased region" description="Basic and acidic residues" evidence="2">
    <location>
        <begin position="415"/>
        <end position="424"/>
    </location>
</feature>
<evidence type="ECO:0008006" key="5">
    <source>
        <dbReference type="Google" id="ProtNLM"/>
    </source>
</evidence>
<organism evidence="3 4">
    <name type="scientific">Plutella xylostella</name>
    <name type="common">Diamondback moth</name>
    <name type="synonym">Plutella maculipennis</name>
    <dbReference type="NCBI Taxonomy" id="51655"/>
    <lineage>
        <taxon>Eukaryota</taxon>
        <taxon>Metazoa</taxon>
        <taxon>Ecdysozoa</taxon>
        <taxon>Arthropoda</taxon>
        <taxon>Hexapoda</taxon>
        <taxon>Insecta</taxon>
        <taxon>Pterygota</taxon>
        <taxon>Neoptera</taxon>
        <taxon>Endopterygota</taxon>
        <taxon>Lepidoptera</taxon>
        <taxon>Glossata</taxon>
        <taxon>Ditrysia</taxon>
        <taxon>Yponomeutoidea</taxon>
        <taxon>Plutellidae</taxon>
        <taxon>Plutella</taxon>
    </lineage>
</organism>
<sequence length="490" mass="54717">MANDNKEEEVKELKVQNNELVQKVQFWKMKAAQQENDKLELMKENNELRLKLSRMRSGGAAQARALDAALQSASEEALSHLVQASSAVARTMELAKTYMKNRQDLELVSSRWSTLSNTPVKDKVDKVHKVPPTMMGGRTTQPFVSLNRVPLSNNSTPASRSPNQNHNVTERVLPMPMHILQDVYIPLRRIDTSELNNYDGTNDNAEENEIDELLVEENAELNDESQNMDEDDFEISRQLEVLHEDTEEIEEESEPTLVNRSENPLEGPSWLLDNVSTPRPSPVLMKSRGSRTRVTLEADSTTEPDESVTYTPPAARAAPPPRASPPPLRAATPPPADPPSPPQLENIPPPQLECRAFTPTVRRRKRTSSPPRSPEPDPDPEPTSVSRPPSATRESQRVLKVLVPKMSVSGDEREECSSAKRRAEAPSYCGATDDAVRVLEQRGSSPLVQEGESSNLSSGSRDSDGDAPRARRSRKQVTYKEKPLNRKLRR</sequence>
<evidence type="ECO:0000256" key="2">
    <source>
        <dbReference type="SAM" id="MobiDB-lite"/>
    </source>
</evidence>